<sequence length="118" mass="12575">MDTAAALSAFSAAFGSGDVDAIMALMTDDCVFEATGPAPDGVRRTGSDAVRAVWVELFGGTPDALFTEEESFVAGDRAVLRWRFGWTNEDGTPGHVRGVDVLRFRDGLVAEKLSYVKG</sequence>
<dbReference type="KEGG" id="nps:KRR39_13475"/>
<feature type="domain" description="SnoaL-like" evidence="1">
    <location>
        <begin position="9"/>
        <end position="111"/>
    </location>
</feature>
<dbReference type="RefSeq" id="WP_216937593.1">
    <property type="nucleotide sequence ID" value="NZ_CP077062.1"/>
</dbReference>
<dbReference type="AlphaFoldDB" id="A0A975XYQ8"/>
<dbReference type="EMBL" id="CP077062">
    <property type="protein sequence ID" value="QWZ06578.1"/>
    <property type="molecule type" value="Genomic_DNA"/>
</dbReference>
<proteinExistence type="predicted"/>
<evidence type="ECO:0000313" key="2">
    <source>
        <dbReference type="EMBL" id="QWZ06578.1"/>
    </source>
</evidence>
<evidence type="ECO:0000259" key="1">
    <source>
        <dbReference type="Pfam" id="PF12680"/>
    </source>
</evidence>
<reference evidence="2" key="1">
    <citation type="submission" date="2021-06" db="EMBL/GenBank/DDBJ databases">
        <title>Complete genome sequence of Nocardioides sp. G188.</title>
        <authorList>
            <person name="Im W.-T."/>
        </authorList>
    </citation>
    <scope>NUCLEOTIDE SEQUENCE</scope>
    <source>
        <strain evidence="2">G188</strain>
    </source>
</reference>
<dbReference type="Proteomes" id="UP000683575">
    <property type="component" value="Chromosome"/>
</dbReference>
<organism evidence="2 3">
    <name type="scientific">Nocardioides panacis</name>
    <dbReference type="NCBI Taxonomy" id="2849501"/>
    <lineage>
        <taxon>Bacteria</taxon>
        <taxon>Bacillati</taxon>
        <taxon>Actinomycetota</taxon>
        <taxon>Actinomycetes</taxon>
        <taxon>Propionibacteriales</taxon>
        <taxon>Nocardioidaceae</taxon>
        <taxon>Nocardioides</taxon>
    </lineage>
</organism>
<dbReference type="InterPro" id="IPR037401">
    <property type="entry name" value="SnoaL-like"/>
</dbReference>
<dbReference type="Pfam" id="PF12680">
    <property type="entry name" value="SnoaL_2"/>
    <property type="match status" value="1"/>
</dbReference>
<evidence type="ECO:0000313" key="3">
    <source>
        <dbReference type="Proteomes" id="UP000683575"/>
    </source>
</evidence>
<name>A0A975XYQ8_9ACTN</name>
<keyword evidence="3" id="KW-1185">Reference proteome</keyword>
<gene>
    <name evidence="2" type="ORF">KRR39_13475</name>
</gene>
<protein>
    <submittedName>
        <fullName evidence="2">Nuclear transport factor 2 family protein</fullName>
    </submittedName>
</protein>
<accession>A0A975XYQ8</accession>